<dbReference type="InterPro" id="IPR040241">
    <property type="entry name" value="TRP_Flc/Pkd2-like"/>
</dbReference>
<feature type="transmembrane region" description="Helical" evidence="8">
    <location>
        <begin position="381"/>
        <end position="401"/>
    </location>
</feature>
<feature type="transmembrane region" description="Helical" evidence="8">
    <location>
        <begin position="507"/>
        <end position="527"/>
    </location>
</feature>
<accession>A0A370TU80</accession>
<dbReference type="GO" id="GO:0055085">
    <property type="term" value="P:transmembrane transport"/>
    <property type="evidence" value="ECO:0007669"/>
    <property type="project" value="TreeGrafter"/>
</dbReference>
<feature type="compositionally biased region" description="Polar residues" evidence="7">
    <location>
        <begin position="707"/>
        <end position="741"/>
    </location>
</feature>
<sequence length="763" mass="83074">MRSSILISPFLFLTSFLSLLSTASSLKLIESKSLNACQGNSSFTASLFNVIFTPDNRTITFDIVGVSSIQGNVAFGIEVRVYGFSAIKQTIDPCTMKGMTGLCPMSTGQLDINSNLQLDQDVIDRIPGIAYGVPDLDATVRVLINSTANPGTTLACVEASLSNGQTVDQKGVGWATAVIAGLALVASAVTSGLGHSNTAAHVAANALSLFGYFQAQAIVGLCAIKLPPIVQSWTQNFDWTMGIINVKFMQKIATWYQKSTGGTPATLLNSLTTTSVQVQKRSVAEIGKRSVEKTIQLLTRAHQQLVSRAEADPTAAGSYVVSGIKRVAFRAKIESTNIFLMGLAFFCIFIVFTIIFVAMFKGFCELAVRMKWMKSDKFLDFRNGWFTVLKGIMFRMVLIGYPQMTILCLWEFTQVDSPAEVVLAIFFFFGMTGTLAWAAMKVVRIAKRSVDMHKNPAYILYSDPAALNKWGFLYVQFRATAYYFILPFLVYILIKGMFIAFGQKNGTVQAIALLLIEAGALIGASVIRPWMDKSTNTFNIAICAVNLVNAIFLLFFSNVFNQPGLVTGVMGVAFFIINAIFSLVLLILVLIATIYAFVRKNPDTRYQPMSDDRASFIKSQTALNTELDALGATARGDVKGGYKHNLDLDDDNESWSSDSMRHPANMPLPPSTANSGAHYREPPHSPVDPSVPLFPAGSRGGPHSFQDPANRSNNVSPAPYRDSNNSTSNLSVGYRSQNNASPAGGYRPQNTASPWQRGAGYEH</sequence>
<feature type="transmembrane region" description="Helical" evidence="8">
    <location>
        <begin position="338"/>
        <end position="360"/>
    </location>
</feature>
<evidence type="ECO:0000256" key="2">
    <source>
        <dbReference type="ARBA" id="ARBA00010642"/>
    </source>
</evidence>
<evidence type="ECO:0000256" key="4">
    <source>
        <dbReference type="ARBA" id="ARBA00022729"/>
    </source>
</evidence>
<comment type="caution">
    <text evidence="11">The sequence shown here is derived from an EMBL/GenBank/DDBJ whole genome shotgun (WGS) entry which is preliminary data.</text>
</comment>
<feature type="transmembrane region" description="Helical" evidence="8">
    <location>
        <begin position="481"/>
        <end position="501"/>
    </location>
</feature>
<dbReference type="Pfam" id="PF06011">
    <property type="entry name" value="TRP"/>
    <property type="match status" value="1"/>
</dbReference>
<keyword evidence="12" id="KW-1185">Reference proteome</keyword>
<dbReference type="GO" id="GO:0016020">
    <property type="term" value="C:membrane"/>
    <property type="evidence" value="ECO:0007669"/>
    <property type="project" value="UniProtKB-SubCell"/>
</dbReference>
<feature type="chain" id="PRO_5017075330" description="ML-like domain-containing protein" evidence="9">
    <location>
        <begin position="26"/>
        <end position="763"/>
    </location>
</feature>
<dbReference type="RefSeq" id="XP_031871730.1">
    <property type="nucleotide sequence ID" value="XM_032012037.1"/>
</dbReference>
<feature type="signal peptide" evidence="9">
    <location>
        <begin position="1"/>
        <end position="25"/>
    </location>
</feature>
<keyword evidence="4 9" id="KW-0732">Signal</keyword>
<organism evidence="11 12">
    <name type="scientific">Venustampulla echinocandica</name>
    <dbReference type="NCBI Taxonomy" id="2656787"/>
    <lineage>
        <taxon>Eukaryota</taxon>
        <taxon>Fungi</taxon>
        <taxon>Dikarya</taxon>
        <taxon>Ascomycota</taxon>
        <taxon>Pezizomycotina</taxon>
        <taxon>Leotiomycetes</taxon>
        <taxon>Helotiales</taxon>
        <taxon>Pleuroascaceae</taxon>
        <taxon>Venustampulla</taxon>
    </lineage>
</organism>
<dbReference type="OrthoDB" id="5212126at2759"/>
<evidence type="ECO:0000256" key="3">
    <source>
        <dbReference type="ARBA" id="ARBA00022692"/>
    </source>
</evidence>
<dbReference type="Pfam" id="PF14558">
    <property type="entry name" value="TRP_N"/>
    <property type="match status" value="1"/>
</dbReference>
<protein>
    <recommendedName>
        <fullName evidence="10">ML-like domain-containing protein</fullName>
    </recommendedName>
</protein>
<comment type="subcellular location">
    <subcellularLocation>
        <location evidence="1">Membrane</location>
        <topology evidence="1">Multi-pass membrane protein</topology>
    </subcellularLocation>
</comment>
<dbReference type="PANTHER" id="PTHR31145">
    <property type="entry name" value="INTEGRAL MEMBRANE PROTEIN (AFU_ORTHOLOGUE AFUA_7G01610)"/>
    <property type="match status" value="1"/>
</dbReference>
<dbReference type="Proteomes" id="UP000254866">
    <property type="component" value="Unassembled WGS sequence"/>
</dbReference>
<feature type="transmembrane region" description="Helical" evidence="8">
    <location>
        <begin position="421"/>
        <end position="440"/>
    </location>
</feature>
<evidence type="ECO:0000256" key="8">
    <source>
        <dbReference type="SAM" id="Phobius"/>
    </source>
</evidence>
<proteinExistence type="inferred from homology"/>
<dbReference type="STRING" id="2656787.A0A370TU80"/>
<gene>
    <name evidence="11" type="ORF">BP5553_03414</name>
</gene>
<feature type="transmembrane region" description="Helical" evidence="8">
    <location>
        <begin position="539"/>
        <end position="560"/>
    </location>
</feature>
<keyword evidence="5 8" id="KW-1133">Transmembrane helix</keyword>
<evidence type="ECO:0000256" key="9">
    <source>
        <dbReference type="SAM" id="SignalP"/>
    </source>
</evidence>
<evidence type="ECO:0000259" key="10">
    <source>
        <dbReference type="SMART" id="SM01320"/>
    </source>
</evidence>
<dbReference type="AlphaFoldDB" id="A0A370TU80"/>
<dbReference type="InterPro" id="IPR010308">
    <property type="entry name" value="TRP_C"/>
</dbReference>
<dbReference type="EMBL" id="NPIC01000002">
    <property type="protein sequence ID" value="RDL39074.1"/>
    <property type="molecule type" value="Genomic_DNA"/>
</dbReference>
<evidence type="ECO:0000256" key="1">
    <source>
        <dbReference type="ARBA" id="ARBA00004141"/>
    </source>
</evidence>
<feature type="region of interest" description="Disordered" evidence="7">
    <location>
        <begin position="641"/>
        <end position="763"/>
    </location>
</feature>
<name>A0A370TU80_9HELO</name>
<evidence type="ECO:0000313" key="12">
    <source>
        <dbReference type="Proteomes" id="UP000254866"/>
    </source>
</evidence>
<feature type="domain" description="ML-like" evidence="10">
    <location>
        <begin position="27"/>
        <end position="168"/>
    </location>
</feature>
<evidence type="ECO:0000313" key="11">
    <source>
        <dbReference type="EMBL" id="RDL39074.1"/>
    </source>
</evidence>
<comment type="similarity">
    <text evidence="2">Belongs to the transient receptor potential (TRP) ion channel family.</text>
</comment>
<dbReference type="GeneID" id="43596263"/>
<keyword evidence="3 8" id="KW-0812">Transmembrane</keyword>
<dbReference type="InterPro" id="IPR032800">
    <property type="entry name" value="TRP_N"/>
</dbReference>
<evidence type="ECO:0000256" key="6">
    <source>
        <dbReference type="ARBA" id="ARBA00023136"/>
    </source>
</evidence>
<evidence type="ECO:0000256" key="7">
    <source>
        <dbReference type="SAM" id="MobiDB-lite"/>
    </source>
</evidence>
<reference evidence="11 12" key="1">
    <citation type="journal article" date="2018" name="IMA Fungus">
        <title>IMA Genome-F 9: Draft genome sequence of Annulohypoxylon stygium, Aspergillus mulundensis, Berkeleyomyces basicola (syn. Thielaviopsis basicola), Ceratocystis smalleyi, two Cercospora beticola strains, Coleophoma cylindrospora, Fusarium fracticaudum, Phialophora cf. hyalina, and Morchella septimelata.</title>
        <authorList>
            <person name="Wingfield B.D."/>
            <person name="Bills G.F."/>
            <person name="Dong Y."/>
            <person name="Huang W."/>
            <person name="Nel W.J."/>
            <person name="Swalarsk-Parry B.S."/>
            <person name="Vaghefi N."/>
            <person name="Wilken P.M."/>
            <person name="An Z."/>
            <person name="de Beer Z.W."/>
            <person name="De Vos L."/>
            <person name="Chen L."/>
            <person name="Duong T.A."/>
            <person name="Gao Y."/>
            <person name="Hammerbacher A."/>
            <person name="Kikkert J.R."/>
            <person name="Li Y."/>
            <person name="Li H."/>
            <person name="Li K."/>
            <person name="Li Q."/>
            <person name="Liu X."/>
            <person name="Ma X."/>
            <person name="Naidoo K."/>
            <person name="Pethybridge S.J."/>
            <person name="Sun J."/>
            <person name="Steenkamp E.T."/>
            <person name="van der Nest M.A."/>
            <person name="van Wyk S."/>
            <person name="Wingfield M.J."/>
            <person name="Xiong C."/>
            <person name="Yue Q."/>
            <person name="Zhang X."/>
        </authorList>
    </citation>
    <scope>NUCLEOTIDE SEQUENCE [LARGE SCALE GENOMIC DNA]</scope>
    <source>
        <strain evidence="11 12">BP 5553</strain>
    </source>
</reference>
<keyword evidence="6 8" id="KW-0472">Membrane</keyword>
<dbReference type="PANTHER" id="PTHR31145:SF2">
    <property type="entry name" value="FLAVIN CARRIER PROTEIN 2"/>
    <property type="match status" value="1"/>
</dbReference>
<dbReference type="GO" id="GO:0009272">
    <property type="term" value="P:fungal-type cell wall biogenesis"/>
    <property type="evidence" value="ECO:0007669"/>
    <property type="project" value="TreeGrafter"/>
</dbReference>
<feature type="transmembrane region" description="Helical" evidence="8">
    <location>
        <begin position="572"/>
        <end position="598"/>
    </location>
</feature>
<dbReference type="SMART" id="SM01320">
    <property type="entry name" value="TRP_N"/>
    <property type="match status" value="1"/>
</dbReference>
<evidence type="ECO:0000256" key="5">
    <source>
        <dbReference type="ARBA" id="ARBA00022989"/>
    </source>
</evidence>